<evidence type="ECO:0000256" key="5">
    <source>
        <dbReference type="RuleBase" id="RU000660"/>
    </source>
</evidence>
<reference evidence="7" key="1">
    <citation type="submission" date="2024-05" db="EMBL/GenBank/DDBJ databases">
        <authorList>
            <person name="Cai S.Y."/>
            <person name="Jin L.M."/>
            <person name="Li H.R."/>
        </authorList>
    </citation>
    <scope>NUCLEOTIDE SEQUENCE</scope>
    <source>
        <strain evidence="7">A5-74</strain>
    </source>
</reference>
<evidence type="ECO:0000256" key="4">
    <source>
        <dbReference type="HAMAP-Rule" id="MF_01368"/>
    </source>
</evidence>
<dbReference type="Pfam" id="PF01196">
    <property type="entry name" value="Ribosomal_L17"/>
    <property type="match status" value="1"/>
</dbReference>
<dbReference type="InterPro" id="IPR036373">
    <property type="entry name" value="Ribosomal_bL17_sf"/>
</dbReference>
<sequence>MPTPNKGPRLGGSPQHERLILANLATQLLDHGRITTTETKAKRLRPVAEKLITTAKRGDLHSRRQVMKTVRDKDVVHKLFADIAPSFAAREGGYTRIVKTAPRKGDNAPMAIIELITEETVTAQASRATRRAATPKAAKPAAAADTTPVDETPSTESTASESAGDSDGASAQTQAAATEAPAEGAELSTDDSTTYGEGSHAVLADVNEAPEGFPIKGNADSKLYHVPDSRFFSTTVAEVWFATPEAAEAAGFALPKSQQKAADAAPEDEQA</sequence>
<dbReference type="HAMAP" id="MF_01368">
    <property type="entry name" value="Ribosomal_bL17"/>
    <property type="match status" value="1"/>
</dbReference>
<dbReference type="RefSeq" id="WP_353650576.1">
    <property type="nucleotide sequence ID" value="NZ_CP159218.1"/>
</dbReference>
<feature type="region of interest" description="Disordered" evidence="6">
    <location>
        <begin position="126"/>
        <end position="197"/>
    </location>
</feature>
<dbReference type="EMBL" id="CP159218">
    <property type="protein sequence ID" value="XCG64965.1"/>
    <property type="molecule type" value="Genomic_DNA"/>
</dbReference>
<dbReference type="PANTHER" id="PTHR14413">
    <property type="entry name" value="RIBOSOMAL PROTEIN L17"/>
    <property type="match status" value="1"/>
</dbReference>
<protein>
    <recommendedName>
        <fullName evidence="4">Large ribosomal subunit protein bL17</fullName>
    </recommendedName>
</protein>
<name>A0AAU8DUT0_9ACTN</name>
<keyword evidence="3 4" id="KW-0687">Ribonucleoprotein</keyword>
<dbReference type="AlphaFoldDB" id="A0AAU8DUT0"/>
<accession>A0AAU8DUT0</accession>
<dbReference type="NCBIfam" id="TIGR00059">
    <property type="entry name" value="L17"/>
    <property type="match status" value="1"/>
</dbReference>
<comment type="similarity">
    <text evidence="1 4 5">Belongs to the bacterial ribosomal protein bL17 family.</text>
</comment>
<dbReference type="InterPro" id="IPR047859">
    <property type="entry name" value="Ribosomal_bL17_CS"/>
</dbReference>
<evidence type="ECO:0000256" key="1">
    <source>
        <dbReference type="ARBA" id="ARBA00008777"/>
    </source>
</evidence>
<dbReference type="PROSITE" id="PS01167">
    <property type="entry name" value="RIBOSOMAL_L17"/>
    <property type="match status" value="1"/>
</dbReference>
<dbReference type="PANTHER" id="PTHR14413:SF16">
    <property type="entry name" value="LARGE RIBOSOMAL SUBUNIT PROTEIN BL17M"/>
    <property type="match status" value="1"/>
</dbReference>
<organism evidence="7">
    <name type="scientific">Nakamurella sp. A5-74</name>
    <dbReference type="NCBI Taxonomy" id="3158264"/>
    <lineage>
        <taxon>Bacteria</taxon>
        <taxon>Bacillati</taxon>
        <taxon>Actinomycetota</taxon>
        <taxon>Actinomycetes</taxon>
        <taxon>Nakamurellales</taxon>
        <taxon>Nakamurellaceae</taxon>
        <taxon>Nakamurella</taxon>
    </lineage>
</organism>
<feature type="compositionally biased region" description="Low complexity" evidence="6">
    <location>
        <begin position="154"/>
        <end position="185"/>
    </location>
</feature>
<dbReference type="GO" id="GO:0022625">
    <property type="term" value="C:cytosolic large ribosomal subunit"/>
    <property type="evidence" value="ECO:0007669"/>
    <property type="project" value="TreeGrafter"/>
</dbReference>
<dbReference type="Gene3D" id="3.90.1030.10">
    <property type="entry name" value="Ribosomal protein L17"/>
    <property type="match status" value="1"/>
</dbReference>
<evidence type="ECO:0000256" key="2">
    <source>
        <dbReference type="ARBA" id="ARBA00022980"/>
    </source>
</evidence>
<proteinExistence type="inferred from homology"/>
<dbReference type="SUPFAM" id="SSF64263">
    <property type="entry name" value="Prokaryotic ribosomal protein L17"/>
    <property type="match status" value="1"/>
</dbReference>
<evidence type="ECO:0000256" key="3">
    <source>
        <dbReference type="ARBA" id="ARBA00023274"/>
    </source>
</evidence>
<comment type="subunit">
    <text evidence="4">Part of the 50S ribosomal subunit. Contacts protein L32.</text>
</comment>
<gene>
    <name evidence="4 7" type="primary">rplQ</name>
    <name evidence="7" type="ORF">ABLG96_06585</name>
</gene>
<dbReference type="InterPro" id="IPR000456">
    <property type="entry name" value="Ribosomal_bL17"/>
</dbReference>
<evidence type="ECO:0000256" key="6">
    <source>
        <dbReference type="SAM" id="MobiDB-lite"/>
    </source>
</evidence>
<dbReference type="GO" id="GO:0006412">
    <property type="term" value="P:translation"/>
    <property type="evidence" value="ECO:0007669"/>
    <property type="project" value="UniProtKB-UniRule"/>
</dbReference>
<dbReference type="FunFam" id="3.90.1030.10:FF:000001">
    <property type="entry name" value="50S ribosomal protein L17"/>
    <property type="match status" value="1"/>
</dbReference>
<dbReference type="GO" id="GO:0003735">
    <property type="term" value="F:structural constituent of ribosome"/>
    <property type="evidence" value="ECO:0007669"/>
    <property type="project" value="InterPro"/>
</dbReference>
<evidence type="ECO:0000313" key="7">
    <source>
        <dbReference type="EMBL" id="XCG64965.1"/>
    </source>
</evidence>
<keyword evidence="2 4" id="KW-0689">Ribosomal protein</keyword>
<feature type="compositionally biased region" description="Low complexity" evidence="6">
    <location>
        <begin position="126"/>
        <end position="147"/>
    </location>
</feature>